<dbReference type="GO" id="GO:0005737">
    <property type="term" value="C:cytoplasm"/>
    <property type="evidence" value="ECO:0007669"/>
    <property type="project" value="UniProtKB-SubCell"/>
</dbReference>
<dbReference type="FunFam" id="3.40.50.2000:FF:000003">
    <property type="entry name" value="Alpha-1,4 glucan phosphorylase"/>
    <property type="match status" value="1"/>
</dbReference>
<evidence type="ECO:0000256" key="2">
    <source>
        <dbReference type="ARBA" id="ARBA00001933"/>
    </source>
</evidence>
<evidence type="ECO:0000256" key="11">
    <source>
        <dbReference type="ARBA" id="ARBA00025174"/>
    </source>
</evidence>
<comment type="function">
    <text evidence="11">Phosphorylase is an important allosteric enzyme in carbohydrate metabolism. Enzymes from different sources differ in their regulatory mechanisms and in their natural substrates. However, all known phosphorylases share catalytic and structural properties.</text>
</comment>
<dbReference type="Gene3D" id="3.40.50.2000">
    <property type="entry name" value="Glycogen Phosphorylase B"/>
    <property type="match status" value="2"/>
</dbReference>
<dbReference type="GO" id="GO:0005980">
    <property type="term" value="P:glycogen catabolic process"/>
    <property type="evidence" value="ECO:0007669"/>
    <property type="project" value="TreeGrafter"/>
</dbReference>
<dbReference type="PANTHER" id="PTHR11468:SF3">
    <property type="entry name" value="GLYCOGEN PHOSPHORYLASE, LIVER FORM"/>
    <property type="match status" value="1"/>
</dbReference>
<dbReference type="Proteomes" id="UP000095350">
    <property type="component" value="Unassembled WGS sequence"/>
</dbReference>
<evidence type="ECO:0000256" key="12">
    <source>
        <dbReference type="PIRSR" id="PIRSR000460-1"/>
    </source>
</evidence>
<dbReference type="PANTHER" id="PTHR11468">
    <property type="entry name" value="GLYCOGEN PHOSPHORYLASE"/>
    <property type="match status" value="1"/>
</dbReference>
<organism evidence="14 15">
    <name type="scientific">Roseburia intestinalis</name>
    <dbReference type="NCBI Taxonomy" id="166486"/>
    <lineage>
        <taxon>Bacteria</taxon>
        <taxon>Bacillati</taxon>
        <taxon>Bacillota</taxon>
        <taxon>Clostridia</taxon>
        <taxon>Lachnospirales</taxon>
        <taxon>Lachnospiraceae</taxon>
        <taxon>Roseburia</taxon>
    </lineage>
</organism>
<dbReference type="PROSITE" id="PS00102">
    <property type="entry name" value="PHOSPHORYLASE"/>
    <property type="match status" value="1"/>
</dbReference>
<comment type="cofactor">
    <cofactor evidence="2 13">
        <name>pyridoxal 5'-phosphate</name>
        <dbReference type="ChEBI" id="CHEBI:597326"/>
    </cofactor>
</comment>
<evidence type="ECO:0000256" key="3">
    <source>
        <dbReference type="ARBA" id="ARBA00004496"/>
    </source>
</evidence>
<gene>
    <name evidence="14" type="primary">malP_2</name>
    <name evidence="14" type="ORF">ERS852572_01487</name>
</gene>
<accession>A0A173TDU6</accession>
<dbReference type="InterPro" id="IPR000811">
    <property type="entry name" value="Glyco_trans_35"/>
</dbReference>
<dbReference type="NCBIfam" id="TIGR02093">
    <property type="entry name" value="P_ylase"/>
    <property type="match status" value="1"/>
</dbReference>
<evidence type="ECO:0000256" key="6">
    <source>
        <dbReference type="ARBA" id="ARBA00022533"/>
    </source>
</evidence>
<protein>
    <recommendedName>
        <fullName evidence="13">Alpha-1,4 glucan phosphorylase</fullName>
        <ecNumber evidence="13">2.4.1.1</ecNumber>
    </recommendedName>
</protein>
<proteinExistence type="inferred from homology"/>
<evidence type="ECO:0000256" key="10">
    <source>
        <dbReference type="ARBA" id="ARBA00023277"/>
    </source>
</evidence>
<comment type="subcellular location">
    <subcellularLocation>
        <location evidence="3">Cytoplasm</location>
    </subcellularLocation>
</comment>
<sequence>MHKHWLGNIMKTAPGAQNMEENMKLQEIVANRCGKEISQCTNEELYYALLEMTKGMAKEKVSNQGKRKLYYISAEFLIGKLLSNNLINLGIYEDVKKLLADNGKSLAEIEEVEPEPSLGNGGLGRLAACFLDSIASLGLNGDGVGLNYHYGLFKQVFKNNLQNETPNPWIEKESWLTKTDVTYPIQFGGFTLQSRLYDIDVIGYENRTTKLHLFDVETVDESLVGEGIDFDKEDIAKNLTLFLYPDDSDDKGRILRVYQQYFMVSNAARLIIDETLARGGDLHKLNEYAVIQINDTHPSMVIPEMIRLLMERGILMDEAIDIVSKTCAYTNHTILAEALEKWPIHFLEKAVPQLLPIIYELNSRVTKKYDDRSVAIIDDEKRVHMAHMDIHYGYSVNGVAYLHTEILKNTELNNFYRIYPEKFNNKTNGITFRRWLLHCDPEMTEFITSLIGPGFKKNAEELEKLGAYVNDEEVLKKLLAVKGTRKTELKNYLAKTQGIELDDNSIYDIQIKRLHEYKRQQMNALYVIHKYFEIKAGKKPARPITVIFGAKAAPAYIIAKDIIHLILCLQELIANDPEVAPYLKVVMVENYNVTLAEKLIPAADIHEQISLASKEASGTSNMKFMLNGAVAIGTMDGANVEMHQFVGDDNIYIFGESSEEVIKHYEKADYVSRSYYENDANIKRAIDFIVSDQMKAVGCAENLERLYNELLNKDWFMTLPDFEEYVATKERIYADYEDRMAWAKKMLVNISKAGFFSSDRTIAQYNEDIWHL</sequence>
<dbReference type="EC" id="2.4.1.1" evidence="13"/>
<dbReference type="Pfam" id="PF00343">
    <property type="entry name" value="Phosphorylase"/>
    <property type="match status" value="1"/>
</dbReference>
<dbReference type="PIRSF" id="PIRSF000460">
    <property type="entry name" value="Pprylas_GlgP"/>
    <property type="match status" value="1"/>
</dbReference>
<comment type="function">
    <text evidence="13">Allosteric enzyme that catalyzes the rate-limiting step in glycogen catabolism, the phosphorolytic cleavage of glycogen to produce glucose-1-phosphate, and plays a central role in maintaining cellular and organismal glucose homeostasis.</text>
</comment>
<evidence type="ECO:0000256" key="7">
    <source>
        <dbReference type="ARBA" id="ARBA00022676"/>
    </source>
</evidence>
<dbReference type="PaxDb" id="166486-ERS852572_01487"/>
<keyword evidence="9 12" id="KW-0663">Pyridoxal phosphate</keyword>
<dbReference type="GO" id="GO:0008184">
    <property type="term" value="F:glycogen phosphorylase activity"/>
    <property type="evidence" value="ECO:0007669"/>
    <property type="project" value="InterPro"/>
</dbReference>
<feature type="modified residue" description="N6-(pyridoxal phosphate)lysine" evidence="12">
    <location>
        <position position="623"/>
    </location>
</feature>
<dbReference type="STRING" id="166486.ERS852572_01487"/>
<keyword evidence="7 13" id="KW-0328">Glycosyltransferase</keyword>
<name>A0A173TDU6_9FIRM</name>
<keyword evidence="6" id="KW-0021">Allosteric enzyme</keyword>
<evidence type="ECO:0000256" key="1">
    <source>
        <dbReference type="ARBA" id="ARBA00001275"/>
    </source>
</evidence>
<dbReference type="InterPro" id="IPR035090">
    <property type="entry name" value="Pyridoxal_P_attach_site"/>
</dbReference>
<comment type="similarity">
    <text evidence="4 13">Belongs to the glycogen phosphorylase family.</text>
</comment>
<keyword evidence="10 13" id="KW-0119">Carbohydrate metabolism</keyword>
<comment type="catalytic activity">
    <reaction evidence="1 13">
        <text>[(1-&gt;4)-alpha-D-glucosyl](n) + phosphate = [(1-&gt;4)-alpha-D-glucosyl](n-1) + alpha-D-glucose 1-phosphate</text>
        <dbReference type="Rhea" id="RHEA:41732"/>
        <dbReference type="Rhea" id="RHEA-COMP:9584"/>
        <dbReference type="Rhea" id="RHEA-COMP:9586"/>
        <dbReference type="ChEBI" id="CHEBI:15444"/>
        <dbReference type="ChEBI" id="CHEBI:43474"/>
        <dbReference type="ChEBI" id="CHEBI:58601"/>
        <dbReference type="EC" id="2.4.1.1"/>
    </reaction>
</comment>
<reference evidence="14 15" key="1">
    <citation type="submission" date="2015-09" db="EMBL/GenBank/DDBJ databases">
        <authorList>
            <consortium name="Pathogen Informatics"/>
        </authorList>
    </citation>
    <scope>NUCLEOTIDE SEQUENCE [LARGE SCALE GENOMIC DNA]</scope>
    <source>
        <strain evidence="14 15">2789STDY5834960</strain>
    </source>
</reference>
<dbReference type="GO" id="GO:0030170">
    <property type="term" value="F:pyridoxal phosphate binding"/>
    <property type="evidence" value="ECO:0007669"/>
    <property type="project" value="InterPro"/>
</dbReference>
<dbReference type="EMBL" id="CYXZ01000010">
    <property type="protein sequence ID" value="CUN00924.1"/>
    <property type="molecule type" value="Genomic_DNA"/>
</dbReference>
<evidence type="ECO:0000256" key="4">
    <source>
        <dbReference type="ARBA" id="ARBA00006047"/>
    </source>
</evidence>
<dbReference type="InterPro" id="IPR011833">
    <property type="entry name" value="Glycg_phsphrylas"/>
</dbReference>
<dbReference type="FunFam" id="3.40.50.2000:FF:000153">
    <property type="entry name" value="Alpha-1,4 glucan phosphorylase"/>
    <property type="match status" value="1"/>
</dbReference>
<evidence type="ECO:0000256" key="13">
    <source>
        <dbReference type="RuleBase" id="RU000587"/>
    </source>
</evidence>
<keyword evidence="5" id="KW-0963">Cytoplasm</keyword>
<evidence type="ECO:0000256" key="5">
    <source>
        <dbReference type="ARBA" id="ARBA00022490"/>
    </source>
</evidence>
<evidence type="ECO:0000313" key="15">
    <source>
        <dbReference type="Proteomes" id="UP000095350"/>
    </source>
</evidence>
<evidence type="ECO:0000256" key="9">
    <source>
        <dbReference type="ARBA" id="ARBA00022898"/>
    </source>
</evidence>
<keyword evidence="8 13" id="KW-0808">Transferase</keyword>
<evidence type="ECO:0000256" key="8">
    <source>
        <dbReference type="ARBA" id="ARBA00022679"/>
    </source>
</evidence>
<evidence type="ECO:0000313" key="14">
    <source>
        <dbReference type="EMBL" id="CUN00924.1"/>
    </source>
</evidence>
<dbReference type="SUPFAM" id="SSF53756">
    <property type="entry name" value="UDP-Glycosyltransferase/glycogen phosphorylase"/>
    <property type="match status" value="1"/>
</dbReference>
<dbReference type="AlphaFoldDB" id="A0A173TDU6"/>